<proteinExistence type="predicted"/>
<protein>
    <recommendedName>
        <fullName evidence="1">Na+-translocating membrane potential-generating system MpsC domain-containing protein</fullName>
    </recommendedName>
</protein>
<dbReference type="Pfam" id="PF10057">
    <property type="entry name" value="MpsC"/>
    <property type="match status" value="1"/>
</dbReference>
<comment type="caution">
    <text evidence="3">The sequence shown here is derived from an EMBL/GenBank/DDBJ whole genome shotgun (WGS) entry which is preliminary data.</text>
</comment>
<name>A0A132MG04_HYDSH</name>
<dbReference type="Proteomes" id="UP000243024">
    <property type="component" value="Unassembled WGS sequence"/>
</dbReference>
<dbReference type="AlphaFoldDB" id="A0A132MG04"/>
<evidence type="ECO:0000313" key="2">
    <source>
        <dbReference type="EMBL" id="OAR05406.1"/>
    </source>
</evidence>
<organism evidence="3 5">
    <name type="scientific">Hydrogenibacillus schlegelii</name>
    <name type="common">Bacillus schlegelii</name>
    <dbReference type="NCBI Taxonomy" id="1484"/>
    <lineage>
        <taxon>Bacteria</taxon>
        <taxon>Bacillati</taxon>
        <taxon>Bacillota</taxon>
        <taxon>Bacilli</taxon>
        <taxon>Bacillales</taxon>
        <taxon>Bacillales Family X. Incertae Sedis</taxon>
        <taxon>Hydrogenibacillus</taxon>
    </lineage>
</organism>
<evidence type="ECO:0000259" key="1">
    <source>
        <dbReference type="Pfam" id="PF10057"/>
    </source>
</evidence>
<reference evidence="3 5" key="2">
    <citation type="submission" date="2017-08" db="EMBL/GenBank/DDBJ databases">
        <title>Burning lignite coal seam in the remote Altai Mountains harbors a hydrogen-driven thermophilic microbial community.</title>
        <authorList>
            <person name="Kadnikov V.V."/>
            <person name="Mardanov A.V."/>
            <person name="Ivasenko D."/>
            <person name="Beletsky A.V."/>
            <person name="Karnachuk O.V."/>
            <person name="Ravin N.V."/>
        </authorList>
    </citation>
    <scope>NUCLEOTIDE SEQUENCE [LARGE SCALE GENOMIC DNA]</scope>
    <source>
        <strain evidence="3">AL33</strain>
    </source>
</reference>
<keyword evidence="4" id="KW-1185">Reference proteome</keyword>
<dbReference type="OrthoDB" id="5422931at2"/>
<evidence type="ECO:0000313" key="4">
    <source>
        <dbReference type="Proteomes" id="UP000243024"/>
    </source>
</evidence>
<gene>
    <name evidence="3" type="ORF">HSCHL_0308</name>
    <name evidence="2" type="ORF">SA87_10925</name>
</gene>
<evidence type="ECO:0000313" key="5">
    <source>
        <dbReference type="Proteomes" id="UP000244180"/>
    </source>
</evidence>
<dbReference type="RefSeq" id="WP_066197380.1">
    <property type="nucleotide sequence ID" value="NZ_CBCSAS010000011.1"/>
</dbReference>
<dbReference type="EMBL" id="PEBV01000004">
    <property type="protein sequence ID" value="PTQ54389.1"/>
    <property type="molecule type" value="Genomic_DNA"/>
</dbReference>
<accession>A0A132MG04</accession>
<evidence type="ECO:0000313" key="3">
    <source>
        <dbReference type="EMBL" id="PTQ54389.1"/>
    </source>
</evidence>
<dbReference type="InterPro" id="IPR018745">
    <property type="entry name" value="MpsC"/>
</dbReference>
<dbReference type="STRING" id="1484.SA87_10925"/>
<feature type="domain" description="Na+-translocating membrane potential-generating system MpsC" evidence="1">
    <location>
        <begin position="4"/>
        <end position="113"/>
    </location>
</feature>
<reference evidence="2 4" key="1">
    <citation type="submission" date="2015-09" db="EMBL/GenBank/DDBJ databases">
        <title>Draft genome sequence of Hydrogenibacillus schlegelii DSM 2000.</title>
        <authorList>
            <person name="Hemp J."/>
        </authorList>
    </citation>
    <scope>NUCLEOTIDE SEQUENCE [LARGE SCALE GENOMIC DNA]</scope>
    <source>
        <strain evidence="2 4">MA 48</strain>
    </source>
</reference>
<dbReference type="Proteomes" id="UP000244180">
    <property type="component" value="Unassembled WGS sequence"/>
</dbReference>
<sequence length="132" mass="14751">MNRTKGWLEAEISKALTRWEKEYLGRGSTAAKTDIVRDMIIVSLKVTLTPAEQALCETEEGRQAVKVMRNRLLESGAEALCSLIERLTGMPVRSLHTDLSTRTGERIIVFRLNDDLERRLMNGDGFGDEAGA</sequence>
<dbReference type="EMBL" id="JXBB01000001">
    <property type="protein sequence ID" value="OAR05406.1"/>
    <property type="molecule type" value="Genomic_DNA"/>
</dbReference>